<reference evidence="1 2" key="1">
    <citation type="submission" date="2016-10" db="EMBL/GenBank/DDBJ databases">
        <authorList>
            <person name="de Groot N.N."/>
        </authorList>
    </citation>
    <scope>NUCLEOTIDE SEQUENCE [LARGE SCALE GENOMIC DNA]</scope>
    <source>
        <strain evidence="1 2">DSM 24015</strain>
    </source>
</reference>
<dbReference type="RefSeq" id="WP_092737650.1">
    <property type="nucleotide sequence ID" value="NZ_FNAS01000018.1"/>
</dbReference>
<evidence type="ECO:0000313" key="1">
    <source>
        <dbReference type="EMBL" id="SDE69274.1"/>
    </source>
</evidence>
<organism evidence="1 2">
    <name type="scientific">Riemerella columbipharyngis</name>
    <dbReference type="NCBI Taxonomy" id="1071918"/>
    <lineage>
        <taxon>Bacteria</taxon>
        <taxon>Pseudomonadati</taxon>
        <taxon>Bacteroidota</taxon>
        <taxon>Flavobacteriia</taxon>
        <taxon>Flavobacteriales</taxon>
        <taxon>Weeksellaceae</taxon>
        <taxon>Riemerella</taxon>
    </lineage>
</organism>
<proteinExistence type="predicted"/>
<dbReference type="STRING" id="1071918.SAMN05421544_11842"/>
<dbReference type="Proteomes" id="UP000198517">
    <property type="component" value="Unassembled WGS sequence"/>
</dbReference>
<dbReference type="OrthoDB" id="1274452at2"/>
<name>A0A1G7F043_9FLAO</name>
<evidence type="ECO:0000313" key="2">
    <source>
        <dbReference type="Proteomes" id="UP000198517"/>
    </source>
</evidence>
<protein>
    <submittedName>
        <fullName evidence="1">Uncharacterized protein</fullName>
    </submittedName>
</protein>
<dbReference type="AlphaFoldDB" id="A0A1G7F043"/>
<accession>A0A1G7F043</accession>
<sequence>MEDYKKEMLELLHRYYRPIGEEENRIFASTAKLLAMFRGVIPHQPIGEHDVYEVLKDAGFQIEKGLAQDENGDEIEAFLWVLYERLSSQQT</sequence>
<dbReference type="EMBL" id="FNAS01000018">
    <property type="protein sequence ID" value="SDE69274.1"/>
    <property type="molecule type" value="Genomic_DNA"/>
</dbReference>
<keyword evidence="2" id="KW-1185">Reference proteome</keyword>
<gene>
    <name evidence="1" type="ORF">SAMN05421544_11842</name>
</gene>